<dbReference type="InterPro" id="IPR027843">
    <property type="entry name" value="DUF4440"/>
</dbReference>
<dbReference type="InterPro" id="IPR032710">
    <property type="entry name" value="NTF2-like_dom_sf"/>
</dbReference>
<evidence type="ECO:0000313" key="3">
    <source>
        <dbReference type="Proteomes" id="UP000218767"/>
    </source>
</evidence>
<dbReference type="SUPFAM" id="SSF54427">
    <property type="entry name" value="NTF2-like"/>
    <property type="match status" value="1"/>
</dbReference>
<dbReference type="Proteomes" id="UP000218767">
    <property type="component" value="Unassembled WGS sequence"/>
</dbReference>
<dbReference type="EMBL" id="NVUL01000004">
    <property type="protein sequence ID" value="PCI81668.1"/>
    <property type="molecule type" value="Genomic_DNA"/>
</dbReference>
<dbReference type="Pfam" id="PF14534">
    <property type="entry name" value="DUF4440"/>
    <property type="match status" value="1"/>
</dbReference>
<sequence length="119" mass="13417">MRSTDHDLLLSLNKDYIDSVQHSDVARFGEILAMDFRCSNPDGTLLDRQEFLEQSSKPVTISGLQARDVLIRQFGDCAIIHATTFYLDAEGSEKKGRYTDVWLKEKGVWLAVSAHVTRG</sequence>
<feature type="domain" description="DUF4440" evidence="1">
    <location>
        <begin position="10"/>
        <end position="110"/>
    </location>
</feature>
<comment type="caution">
    <text evidence="2">The sequence shown here is derived from an EMBL/GenBank/DDBJ whole genome shotgun (WGS) entry which is preliminary data.</text>
</comment>
<dbReference type="AlphaFoldDB" id="A0A2A4XGA8"/>
<protein>
    <submittedName>
        <fullName evidence="2">DUF4440 domain-containing protein</fullName>
    </submittedName>
</protein>
<organism evidence="2 3">
    <name type="scientific">SAR86 cluster bacterium</name>
    <dbReference type="NCBI Taxonomy" id="2030880"/>
    <lineage>
        <taxon>Bacteria</taxon>
        <taxon>Pseudomonadati</taxon>
        <taxon>Pseudomonadota</taxon>
        <taxon>Gammaproteobacteria</taxon>
        <taxon>SAR86 cluster</taxon>
    </lineage>
</organism>
<dbReference type="Gene3D" id="3.10.450.50">
    <property type="match status" value="1"/>
</dbReference>
<reference evidence="3" key="1">
    <citation type="submission" date="2017-08" db="EMBL/GenBank/DDBJ databases">
        <title>A dynamic microbial community with high functional redundancy inhabits the cold, oxic subseafloor aquifer.</title>
        <authorList>
            <person name="Tully B.J."/>
            <person name="Wheat C.G."/>
            <person name="Glazer B.T."/>
            <person name="Huber J.A."/>
        </authorList>
    </citation>
    <scope>NUCLEOTIDE SEQUENCE [LARGE SCALE GENOMIC DNA]</scope>
</reference>
<proteinExistence type="predicted"/>
<evidence type="ECO:0000259" key="1">
    <source>
        <dbReference type="Pfam" id="PF14534"/>
    </source>
</evidence>
<evidence type="ECO:0000313" key="2">
    <source>
        <dbReference type="EMBL" id="PCI81668.1"/>
    </source>
</evidence>
<name>A0A2A4XGA8_9GAMM</name>
<accession>A0A2A4XGA8</accession>
<gene>
    <name evidence="2" type="ORF">COB20_01575</name>
</gene>